<dbReference type="InterPro" id="IPR018774">
    <property type="entry name" value="Phage_Mu_GpT"/>
</dbReference>
<evidence type="ECO:0000259" key="1">
    <source>
        <dbReference type="Pfam" id="PF10124"/>
    </source>
</evidence>
<sequence length="322" mass="35556">MPTIPQPARISTSRAVIALLVQQMEDALGDDWTGQIANPTPFASDQESETYAWLSEVPKLREWLGGRQAVGLSESGFTIRNRKFESTIEIAVDWMRRDKTGQIRQRINELADADRAHWAELLTDLIIAAEDTVCYDGQYFFDSDHPDPSQGTSATQSNDLTYDSVSVTVPTTVEFVAATLSATKALLKMRTEKGRYLNAGAKRFTLMVPVDFMDVAAAALGATVIADTVSRTNTIQVLATLGGFGYDLVINPRLTWTTKFALFRGDRNAQALIRQQEQATQVSAIAEGSELEFQKDVHQYGLKAIRGAGFGRWQHSALLTFV</sequence>
<organism evidence="2 3">
    <name type="scientific">Candidatus Thiodictyon syntrophicum</name>
    <dbReference type="NCBI Taxonomy" id="1166950"/>
    <lineage>
        <taxon>Bacteria</taxon>
        <taxon>Pseudomonadati</taxon>
        <taxon>Pseudomonadota</taxon>
        <taxon>Gammaproteobacteria</taxon>
        <taxon>Chromatiales</taxon>
        <taxon>Chromatiaceae</taxon>
        <taxon>Thiodictyon</taxon>
    </lineage>
</organism>
<dbReference type="RefSeq" id="WP_100919220.1">
    <property type="nucleotide sequence ID" value="NZ_CP020370.1"/>
</dbReference>
<dbReference type="OrthoDB" id="9804833at2"/>
<dbReference type="EMBL" id="CP020370">
    <property type="protein sequence ID" value="AUB81448.1"/>
    <property type="molecule type" value="Genomic_DNA"/>
</dbReference>
<dbReference type="Pfam" id="PF10124">
    <property type="entry name" value="Mu-like_gpT"/>
    <property type="match status" value="1"/>
</dbReference>
<evidence type="ECO:0000313" key="3">
    <source>
        <dbReference type="Proteomes" id="UP000232638"/>
    </source>
</evidence>
<feature type="domain" description="Bacteriophage Mu GpT" evidence="1">
    <location>
        <begin position="42"/>
        <end position="160"/>
    </location>
</feature>
<gene>
    <name evidence="2" type="ORF">THSYN_11115</name>
</gene>
<evidence type="ECO:0000313" key="2">
    <source>
        <dbReference type="EMBL" id="AUB81448.1"/>
    </source>
</evidence>
<dbReference type="AlphaFoldDB" id="A0A2K8U762"/>
<accession>A0A2K8U762</accession>
<proteinExistence type="predicted"/>
<protein>
    <recommendedName>
        <fullName evidence="1">Bacteriophage Mu GpT domain-containing protein</fullName>
    </recommendedName>
</protein>
<reference evidence="2 3" key="1">
    <citation type="submission" date="2017-03" db="EMBL/GenBank/DDBJ databases">
        <title>Complete genome sequence of Candidatus 'Thiodictyon syntrophicum' sp. nov. strain Cad16T, a photolithoautotroph purple sulfur bacterium isolated from an alpine meromictic lake.</title>
        <authorList>
            <person name="Luedin S.M."/>
            <person name="Pothier J.F."/>
            <person name="Danza F."/>
            <person name="Storelli N."/>
            <person name="Wittwer M."/>
            <person name="Tonolla M."/>
        </authorList>
    </citation>
    <scope>NUCLEOTIDE SEQUENCE [LARGE SCALE GENOMIC DNA]</scope>
    <source>
        <strain evidence="2 3">Cad16T</strain>
    </source>
</reference>
<keyword evidence="3" id="KW-1185">Reference proteome</keyword>
<name>A0A2K8U762_9GAMM</name>
<dbReference type="KEGG" id="tsy:THSYN_11115"/>
<dbReference type="Proteomes" id="UP000232638">
    <property type="component" value="Chromosome"/>
</dbReference>